<name>A0AAW1FMS0_ZOAVI</name>
<protein>
    <submittedName>
        <fullName evidence="2">Uncharacterized protein</fullName>
    </submittedName>
</protein>
<organism evidence="2 3">
    <name type="scientific">Zoarces viviparus</name>
    <name type="common">Viviparous eelpout</name>
    <name type="synonym">Blennius viviparus</name>
    <dbReference type="NCBI Taxonomy" id="48416"/>
    <lineage>
        <taxon>Eukaryota</taxon>
        <taxon>Metazoa</taxon>
        <taxon>Chordata</taxon>
        <taxon>Craniata</taxon>
        <taxon>Vertebrata</taxon>
        <taxon>Euteleostomi</taxon>
        <taxon>Actinopterygii</taxon>
        <taxon>Neopterygii</taxon>
        <taxon>Teleostei</taxon>
        <taxon>Neoteleostei</taxon>
        <taxon>Acanthomorphata</taxon>
        <taxon>Eupercaria</taxon>
        <taxon>Perciformes</taxon>
        <taxon>Cottioidei</taxon>
        <taxon>Zoarcales</taxon>
        <taxon>Zoarcidae</taxon>
        <taxon>Zoarcinae</taxon>
        <taxon>Zoarces</taxon>
    </lineage>
</organism>
<feature type="region of interest" description="Disordered" evidence="1">
    <location>
        <begin position="56"/>
        <end position="88"/>
    </location>
</feature>
<comment type="caution">
    <text evidence="2">The sequence shown here is derived from an EMBL/GenBank/DDBJ whole genome shotgun (WGS) entry which is preliminary data.</text>
</comment>
<sequence length="88" mass="9689">MSVESALNQTKSGARVLPSDVTQRLSLSTLQPIRSASITMTSHTLWCLRIQDKPQECVNKSRGNPGSSDSELEEDALPNYRAPESDTR</sequence>
<dbReference type="EMBL" id="JBCEZU010000045">
    <property type="protein sequence ID" value="KAK9535971.1"/>
    <property type="molecule type" value="Genomic_DNA"/>
</dbReference>
<feature type="region of interest" description="Disordered" evidence="1">
    <location>
        <begin position="1"/>
        <end position="20"/>
    </location>
</feature>
<gene>
    <name evidence="2" type="ORF">VZT92_005797</name>
</gene>
<proteinExistence type="predicted"/>
<evidence type="ECO:0000256" key="1">
    <source>
        <dbReference type="SAM" id="MobiDB-lite"/>
    </source>
</evidence>
<accession>A0AAW1FMS0</accession>
<feature type="compositionally biased region" description="Polar residues" evidence="1">
    <location>
        <begin position="1"/>
        <end position="12"/>
    </location>
</feature>
<keyword evidence="3" id="KW-1185">Reference proteome</keyword>
<dbReference type="Proteomes" id="UP001488805">
    <property type="component" value="Unassembled WGS sequence"/>
</dbReference>
<reference evidence="2 3" key="1">
    <citation type="journal article" date="2024" name="Genome Biol. Evol.">
        <title>Chromosome-level genome assembly of the viviparous eelpout Zoarces viviparus.</title>
        <authorList>
            <person name="Fuhrmann N."/>
            <person name="Brasseur M.V."/>
            <person name="Bakowski C.E."/>
            <person name="Podsiadlowski L."/>
            <person name="Prost S."/>
            <person name="Krehenwinkel H."/>
            <person name="Mayer C."/>
        </authorList>
    </citation>
    <scope>NUCLEOTIDE SEQUENCE [LARGE SCALE GENOMIC DNA]</scope>
    <source>
        <strain evidence="2">NO-MEL_2022_Ind0_liver</strain>
    </source>
</reference>
<dbReference type="AlphaFoldDB" id="A0AAW1FMS0"/>
<evidence type="ECO:0000313" key="2">
    <source>
        <dbReference type="EMBL" id="KAK9535971.1"/>
    </source>
</evidence>
<evidence type="ECO:0000313" key="3">
    <source>
        <dbReference type="Proteomes" id="UP001488805"/>
    </source>
</evidence>